<evidence type="ECO:0000256" key="3">
    <source>
        <dbReference type="ARBA" id="ARBA00022884"/>
    </source>
</evidence>
<keyword evidence="4" id="KW-0539">Nucleus</keyword>
<dbReference type="Gene3D" id="3.30.70.330">
    <property type="match status" value="3"/>
</dbReference>
<dbReference type="SMART" id="SM00360">
    <property type="entry name" value="RRM"/>
    <property type="match status" value="2"/>
</dbReference>
<evidence type="ECO:0000313" key="9">
    <source>
        <dbReference type="Proteomes" id="UP000290288"/>
    </source>
</evidence>
<organism evidence="8 9">
    <name type="scientific">Candolleomyces aberdarensis</name>
    <dbReference type="NCBI Taxonomy" id="2316362"/>
    <lineage>
        <taxon>Eukaryota</taxon>
        <taxon>Fungi</taxon>
        <taxon>Dikarya</taxon>
        <taxon>Basidiomycota</taxon>
        <taxon>Agaricomycotina</taxon>
        <taxon>Agaricomycetes</taxon>
        <taxon>Agaricomycetidae</taxon>
        <taxon>Agaricales</taxon>
        <taxon>Agaricineae</taxon>
        <taxon>Psathyrellaceae</taxon>
        <taxon>Candolleomyces</taxon>
    </lineage>
</organism>
<dbReference type="GO" id="GO:0003729">
    <property type="term" value="F:mRNA binding"/>
    <property type="evidence" value="ECO:0007669"/>
    <property type="project" value="TreeGrafter"/>
</dbReference>
<dbReference type="InterPro" id="IPR035979">
    <property type="entry name" value="RBD_domain_sf"/>
</dbReference>
<dbReference type="InterPro" id="IPR012677">
    <property type="entry name" value="Nucleotide-bd_a/b_plait_sf"/>
</dbReference>
<dbReference type="Pfam" id="PF00076">
    <property type="entry name" value="RRM_1"/>
    <property type="match status" value="1"/>
</dbReference>
<dbReference type="InterPro" id="IPR051945">
    <property type="entry name" value="RRM_MRD1_RNA_proc_ribogen"/>
</dbReference>
<feature type="region of interest" description="Disordered" evidence="6">
    <location>
        <begin position="98"/>
        <end position="128"/>
    </location>
</feature>
<evidence type="ECO:0000313" key="8">
    <source>
        <dbReference type="EMBL" id="RXW13561.1"/>
    </source>
</evidence>
<evidence type="ECO:0000259" key="7">
    <source>
        <dbReference type="PROSITE" id="PS50102"/>
    </source>
</evidence>
<dbReference type="InterPro" id="IPR000504">
    <property type="entry name" value="RRM_dom"/>
</dbReference>
<comment type="subcellular location">
    <subcellularLocation>
        <location evidence="1">Nucleus</location>
    </subcellularLocation>
</comment>
<gene>
    <name evidence="8" type="ORF">EST38_g12293</name>
</gene>
<feature type="domain" description="RRM" evidence="7">
    <location>
        <begin position="19"/>
        <end position="99"/>
    </location>
</feature>
<evidence type="ECO:0000256" key="1">
    <source>
        <dbReference type="ARBA" id="ARBA00004123"/>
    </source>
</evidence>
<dbReference type="Proteomes" id="UP000290288">
    <property type="component" value="Unassembled WGS sequence"/>
</dbReference>
<dbReference type="SUPFAM" id="SSF54928">
    <property type="entry name" value="RNA-binding domain, RBD"/>
    <property type="match status" value="2"/>
</dbReference>
<dbReference type="GO" id="GO:0005730">
    <property type="term" value="C:nucleolus"/>
    <property type="evidence" value="ECO:0007669"/>
    <property type="project" value="TreeGrafter"/>
</dbReference>
<dbReference type="PANTHER" id="PTHR48039">
    <property type="entry name" value="RNA-BINDING MOTIF PROTEIN 14B"/>
    <property type="match status" value="1"/>
</dbReference>
<proteinExistence type="predicted"/>
<keyword evidence="2" id="KW-0677">Repeat</keyword>
<dbReference type="CDD" id="cd00590">
    <property type="entry name" value="RRM_SF"/>
    <property type="match status" value="1"/>
</dbReference>
<dbReference type="OrthoDB" id="267048at2759"/>
<evidence type="ECO:0000256" key="6">
    <source>
        <dbReference type="SAM" id="MobiDB-lite"/>
    </source>
</evidence>
<keyword evidence="3 5" id="KW-0694">RNA-binding</keyword>
<evidence type="ECO:0000256" key="2">
    <source>
        <dbReference type="ARBA" id="ARBA00022737"/>
    </source>
</evidence>
<comment type="caution">
    <text evidence="8">The sequence shown here is derived from an EMBL/GenBank/DDBJ whole genome shotgun (WGS) entry which is preliminary data.</text>
</comment>
<dbReference type="PROSITE" id="PS50102">
    <property type="entry name" value="RRM"/>
    <property type="match status" value="1"/>
</dbReference>
<dbReference type="EMBL" id="SDEE01000882">
    <property type="protein sequence ID" value="RXW13561.1"/>
    <property type="molecule type" value="Genomic_DNA"/>
</dbReference>
<evidence type="ECO:0000256" key="5">
    <source>
        <dbReference type="PROSITE-ProRule" id="PRU00176"/>
    </source>
</evidence>
<feature type="compositionally biased region" description="Basic and acidic residues" evidence="6">
    <location>
        <begin position="103"/>
        <end position="116"/>
    </location>
</feature>
<protein>
    <recommendedName>
        <fullName evidence="7">RRM domain-containing protein</fullName>
    </recommendedName>
</protein>
<evidence type="ECO:0000256" key="4">
    <source>
        <dbReference type="ARBA" id="ARBA00023242"/>
    </source>
</evidence>
<reference evidence="8 9" key="1">
    <citation type="submission" date="2019-01" db="EMBL/GenBank/DDBJ databases">
        <title>Draft genome sequence of Psathyrella aberdarensis IHI B618.</title>
        <authorList>
            <person name="Buettner E."/>
            <person name="Kellner H."/>
        </authorList>
    </citation>
    <scope>NUCLEOTIDE SEQUENCE [LARGE SCALE GENOMIC DNA]</scope>
    <source>
        <strain evidence="8 9">IHI B618</strain>
    </source>
</reference>
<dbReference type="STRING" id="2316362.A0A4Q2D519"/>
<name>A0A4Q2D519_9AGAR</name>
<sequence length="264" mass="28926">MASNLGRRKEREDEESHGATLFVSNLPYTATSVDLETLFSDIAPVRTAFVVTEHGTGVSKGVGYVSFALKEDAEGCYSKVEGEGLSIAGRKIRVQWADKRKRKEEGASEEKKEIKSRSQPGPRTPHDPLAVRTVIVTGLPTPLDSKTLWKKIRKCPGAKELIWPMKKENGEDPSAAHVLFETPATAQDAISKLHAHVYKGSLLSVTLKKRLEHLAKPAAAKSGPAPTRASRLIVRNLPFNATEQDLRAMFLPYSPRAFDNDASG</sequence>
<dbReference type="AlphaFoldDB" id="A0A4Q2D519"/>
<accession>A0A4Q2D519</accession>
<dbReference type="PANTHER" id="PTHR48039:SF5">
    <property type="entry name" value="RNA-BINDING PROTEIN 28"/>
    <property type="match status" value="1"/>
</dbReference>
<keyword evidence="9" id="KW-1185">Reference proteome</keyword>